<keyword evidence="8" id="KW-1133">Transmembrane helix</keyword>
<dbReference type="EC" id="2.7.13.3" evidence="3"/>
<dbReference type="SMART" id="SM00387">
    <property type="entry name" value="HATPase_c"/>
    <property type="match status" value="1"/>
</dbReference>
<dbReference type="SUPFAM" id="SSF55874">
    <property type="entry name" value="ATPase domain of HSP90 chaperone/DNA topoisomerase II/histidine kinase"/>
    <property type="match status" value="1"/>
</dbReference>
<organism evidence="10 11">
    <name type="scientific">Actinocrinis puniceicyclus</name>
    <dbReference type="NCBI Taxonomy" id="977794"/>
    <lineage>
        <taxon>Bacteria</taxon>
        <taxon>Bacillati</taxon>
        <taxon>Actinomycetota</taxon>
        <taxon>Actinomycetes</taxon>
        <taxon>Catenulisporales</taxon>
        <taxon>Actinospicaceae</taxon>
        <taxon>Actinocrinis</taxon>
    </lineage>
</organism>
<feature type="transmembrane region" description="Helical" evidence="8">
    <location>
        <begin position="67"/>
        <end position="89"/>
    </location>
</feature>
<protein>
    <recommendedName>
        <fullName evidence="3">histidine kinase</fullName>
        <ecNumber evidence="3">2.7.13.3</ecNumber>
    </recommendedName>
</protein>
<keyword evidence="6 10" id="KW-0418">Kinase</keyword>
<sequence length="393" mass="41640">MSDLVLIILIGGGSAIGVGVLGLLALRLLRGRSMRLKLFAVAMFTVLAMVAGVLAAAQAMFLSQHDFGVALVVCIAAGLVALAMAIPLARSVTADSRALRNAMRALGDEEHEFEYSVRAGGRHAAPGPALADRPAPVALATAELDDLRRELTTTGARLAESRERERALERSRRELVAWVSHDLRTPLAGLRAMAEALEDGVATDPLRYHTQIRMSVDRLAGMVDDLFEMSRIHAGALRLTLERVPLTDLVDEAVVGADPLARACGVALEADVRTPLAVRVDPRELSRALTNLVANAIRHTPSDGAVRVEAIERDGHAVLAVVDACGGIPDEDLDRVFEVAWRGTAARTPEPLAGAGLGLAIVRGIVEAHAGEVDVRNVAGGCRFEVRLPVPVG</sequence>
<keyword evidence="4" id="KW-0597">Phosphoprotein</keyword>
<evidence type="ECO:0000313" key="11">
    <source>
        <dbReference type="Proteomes" id="UP000677913"/>
    </source>
</evidence>
<evidence type="ECO:0000256" key="5">
    <source>
        <dbReference type="ARBA" id="ARBA00022679"/>
    </source>
</evidence>
<comment type="caution">
    <text evidence="10">The sequence shown here is derived from an EMBL/GenBank/DDBJ whole genome shotgun (WGS) entry which is preliminary data.</text>
</comment>
<evidence type="ECO:0000256" key="1">
    <source>
        <dbReference type="ARBA" id="ARBA00000085"/>
    </source>
</evidence>
<feature type="domain" description="Histidine kinase" evidence="9">
    <location>
        <begin position="178"/>
        <end position="392"/>
    </location>
</feature>
<dbReference type="PRINTS" id="PR00344">
    <property type="entry name" value="BCTRLSENSOR"/>
</dbReference>
<dbReference type="InterPro" id="IPR003661">
    <property type="entry name" value="HisK_dim/P_dom"/>
</dbReference>
<name>A0A8J7WLT2_9ACTN</name>
<dbReference type="PANTHER" id="PTHR43711">
    <property type="entry name" value="TWO-COMPONENT HISTIDINE KINASE"/>
    <property type="match status" value="1"/>
</dbReference>
<dbReference type="Pfam" id="PF00512">
    <property type="entry name" value="HisKA"/>
    <property type="match status" value="1"/>
</dbReference>
<dbReference type="Gene3D" id="1.10.287.130">
    <property type="match status" value="1"/>
</dbReference>
<keyword evidence="11" id="KW-1185">Reference proteome</keyword>
<dbReference type="CDD" id="cd00075">
    <property type="entry name" value="HATPase"/>
    <property type="match status" value="1"/>
</dbReference>
<evidence type="ECO:0000256" key="6">
    <source>
        <dbReference type="ARBA" id="ARBA00022777"/>
    </source>
</evidence>
<proteinExistence type="predicted"/>
<dbReference type="InterPro" id="IPR036097">
    <property type="entry name" value="HisK_dim/P_sf"/>
</dbReference>
<feature type="transmembrane region" description="Helical" evidence="8">
    <location>
        <begin position="6"/>
        <end position="26"/>
    </location>
</feature>
<dbReference type="AlphaFoldDB" id="A0A8J7WLT2"/>
<dbReference type="SMART" id="SM00388">
    <property type="entry name" value="HisKA"/>
    <property type="match status" value="1"/>
</dbReference>
<dbReference type="RefSeq" id="WP_211469100.1">
    <property type="nucleotide sequence ID" value="NZ_JAGSXH010000059.1"/>
</dbReference>
<dbReference type="PANTHER" id="PTHR43711:SF1">
    <property type="entry name" value="HISTIDINE KINASE 1"/>
    <property type="match status" value="1"/>
</dbReference>
<dbReference type="Pfam" id="PF02518">
    <property type="entry name" value="HATPase_c"/>
    <property type="match status" value="1"/>
</dbReference>
<dbReference type="InterPro" id="IPR005467">
    <property type="entry name" value="His_kinase_dom"/>
</dbReference>
<evidence type="ECO:0000256" key="4">
    <source>
        <dbReference type="ARBA" id="ARBA00022553"/>
    </source>
</evidence>
<evidence type="ECO:0000313" key="10">
    <source>
        <dbReference type="EMBL" id="MBS2964738.1"/>
    </source>
</evidence>
<dbReference type="EMBL" id="JAGSXH010000059">
    <property type="protein sequence ID" value="MBS2964738.1"/>
    <property type="molecule type" value="Genomic_DNA"/>
</dbReference>
<dbReference type="Gene3D" id="3.30.565.10">
    <property type="entry name" value="Histidine kinase-like ATPase, C-terminal domain"/>
    <property type="match status" value="1"/>
</dbReference>
<dbReference type="GO" id="GO:0000155">
    <property type="term" value="F:phosphorelay sensor kinase activity"/>
    <property type="evidence" value="ECO:0007669"/>
    <property type="project" value="InterPro"/>
</dbReference>
<dbReference type="PROSITE" id="PS50109">
    <property type="entry name" value="HIS_KIN"/>
    <property type="match status" value="1"/>
</dbReference>
<evidence type="ECO:0000256" key="7">
    <source>
        <dbReference type="ARBA" id="ARBA00023012"/>
    </source>
</evidence>
<keyword evidence="7" id="KW-0902">Two-component regulatory system</keyword>
<comment type="subcellular location">
    <subcellularLocation>
        <location evidence="2">Cell membrane</location>
    </subcellularLocation>
</comment>
<reference evidence="10" key="1">
    <citation type="submission" date="2021-04" db="EMBL/GenBank/DDBJ databases">
        <title>Genome based classification of Actinospica acidithermotolerans sp. nov., an actinobacterium isolated from an Indonesian hot spring.</title>
        <authorList>
            <person name="Kusuma A.B."/>
            <person name="Putra K.E."/>
            <person name="Nafisah S."/>
            <person name="Loh J."/>
            <person name="Nouioui I."/>
            <person name="Goodfellow M."/>
        </authorList>
    </citation>
    <scope>NUCLEOTIDE SEQUENCE</scope>
    <source>
        <strain evidence="10">DSM 45618</strain>
    </source>
</reference>
<comment type="catalytic activity">
    <reaction evidence="1">
        <text>ATP + protein L-histidine = ADP + protein N-phospho-L-histidine.</text>
        <dbReference type="EC" id="2.7.13.3"/>
    </reaction>
</comment>
<keyword evidence="8" id="KW-0812">Transmembrane</keyword>
<dbReference type="InterPro" id="IPR004358">
    <property type="entry name" value="Sig_transdc_His_kin-like_C"/>
</dbReference>
<dbReference type="SUPFAM" id="SSF47384">
    <property type="entry name" value="Homodimeric domain of signal transducing histidine kinase"/>
    <property type="match status" value="1"/>
</dbReference>
<dbReference type="GO" id="GO:0005886">
    <property type="term" value="C:plasma membrane"/>
    <property type="evidence" value="ECO:0007669"/>
    <property type="project" value="UniProtKB-SubCell"/>
</dbReference>
<gene>
    <name evidence="10" type="ORF">KGA66_16895</name>
</gene>
<dbReference type="InterPro" id="IPR003594">
    <property type="entry name" value="HATPase_dom"/>
</dbReference>
<evidence type="ECO:0000256" key="8">
    <source>
        <dbReference type="SAM" id="Phobius"/>
    </source>
</evidence>
<keyword evidence="8" id="KW-0472">Membrane</keyword>
<feature type="transmembrane region" description="Helical" evidence="8">
    <location>
        <begin position="38"/>
        <end position="61"/>
    </location>
</feature>
<accession>A0A8J7WLT2</accession>
<evidence type="ECO:0000256" key="2">
    <source>
        <dbReference type="ARBA" id="ARBA00004236"/>
    </source>
</evidence>
<keyword evidence="5" id="KW-0808">Transferase</keyword>
<dbReference type="InterPro" id="IPR036890">
    <property type="entry name" value="HATPase_C_sf"/>
</dbReference>
<evidence type="ECO:0000256" key="3">
    <source>
        <dbReference type="ARBA" id="ARBA00012438"/>
    </source>
</evidence>
<dbReference type="InterPro" id="IPR050736">
    <property type="entry name" value="Sensor_HK_Regulatory"/>
</dbReference>
<dbReference type="Proteomes" id="UP000677913">
    <property type="component" value="Unassembled WGS sequence"/>
</dbReference>
<evidence type="ECO:0000259" key="9">
    <source>
        <dbReference type="PROSITE" id="PS50109"/>
    </source>
</evidence>
<dbReference type="CDD" id="cd00082">
    <property type="entry name" value="HisKA"/>
    <property type="match status" value="1"/>
</dbReference>